<evidence type="ECO:0000313" key="10">
    <source>
        <dbReference type="EMBL" id="TXT04349.1"/>
    </source>
</evidence>
<evidence type="ECO:0000256" key="7">
    <source>
        <dbReference type="SAM" id="MobiDB-lite"/>
    </source>
</evidence>
<dbReference type="SUPFAM" id="SSF54928">
    <property type="entry name" value="RNA-binding domain, RBD"/>
    <property type="match status" value="1"/>
</dbReference>
<feature type="domain" description="RRM" evidence="8">
    <location>
        <begin position="118"/>
        <end position="215"/>
    </location>
</feature>
<sequence length="305" mass="34165">MAIEQNNNRSTVNFLDLINNLSKAFIAAVAQRLAHITQHLALPQGHPHTLRARATHPTWRRISPTSSECLLPRRLLPLANANSGTEQDRVNCSFYLKIGACRHGDRCSRKHIKPNFSQTVLLPNVYNNPAHTPEGASMSKEELQADFDRFYEDFFIELCKYGNVLEMHVCDNVGDHLEGNVYVRYEWEAEAGKAVELLNNRWYGMRPLHAELSPVSDFREACCRQNELGECKREGFCNFMHLCHPTKALVSSVHASQRVSRRSKLSNGGGDGPEAPELGWTPGAARSRGGGGRDDGGWGPDRGRY</sequence>
<feature type="zinc finger region" description="C3H1-type" evidence="6">
    <location>
        <begin position="86"/>
        <end position="114"/>
    </location>
</feature>
<evidence type="ECO:0000256" key="5">
    <source>
        <dbReference type="PROSITE-ProRule" id="PRU00176"/>
    </source>
</evidence>
<dbReference type="FunFam" id="3.30.70.330:FF:000066">
    <property type="entry name" value="Splicing factor u2af 23 kDa subunit"/>
    <property type="match status" value="1"/>
</dbReference>
<dbReference type="AlphaFoldDB" id="A0A7D8YZB4"/>
<keyword evidence="1 6" id="KW-0479">Metal-binding</keyword>
<dbReference type="InterPro" id="IPR000504">
    <property type="entry name" value="RRM_dom"/>
</dbReference>
<protein>
    <recommendedName>
        <fullName evidence="12">C3H1-type domain-containing protein</fullName>
    </recommendedName>
</protein>
<keyword evidence="5" id="KW-0694">RNA-binding</keyword>
<evidence type="ECO:0000256" key="6">
    <source>
        <dbReference type="PROSITE-ProRule" id="PRU00723"/>
    </source>
</evidence>
<keyword evidence="3 6" id="KW-0863">Zinc-finger</keyword>
<dbReference type="PRINTS" id="PR01848">
    <property type="entry name" value="U2AUXFACTOR"/>
</dbReference>
<dbReference type="InterPro" id="IPR003954">
    <property type="entry name" value="RRM_euk-type"/>
</dbReference>
<dbReference type="GO" id="GO:0008270">
    <property type="term" value="F:zinc ion binding"/>
    <property type="evidence" value="ECO:0007669"/>
    <property type="project" value="UniProtKB-KW"/>
</dbReference>
<dbReference type="InterPro" id="IPR009145">
    <property type="entry name" value="U2AF_small"/>
</dbReference>
<dbReference type="Proteomes" id="UP000473826">
    <property type="component" value="Unassembled WGS sequence"/>
</dbReference>
<evidence type="ECO:0000313" key="11">
    <source>
        <dbReference type="Proteomes" id="UP000473826"/>
    </source>
</evidence>
<dbReference type="SMART" id="SM00356">
    <property type="entry name" value="ZnF_C3H1"/>
    <property type="match status" value="2"/>
</dbReference>
<proteinExistence type="predicted"/>
<dbReference type="PANTHER" id="PTHR12620">
    <property type="entry name" value="U2 SNRNP AUXILIARY FACTOR, SMALL SUBUNIT"/>
    <property type="match status" value="1"/>
</dbReference>
<keyword evidence="11" id="KW-1185">Reference proteome</keyword>
<dbReference type="GO" id="GO:0089701">
    <property type="term" value="C:U2AF complex"/>
    <property type="evidence" value="ECO:0007669"/>
    <property type="project" value="InterPro"/>
</dbReference>
<evidence type="ECO:0000256" key="3">
    <source>
        <dbReference type="ARBA" id="ARBA00022771"/>
    </source>
</evidence>
<keyword evidence="2" id="KW-0677">Repeat</keyword>
<gene>
    <name evidence="10" type="ORF">VHUM_04116</name>
</gene>
<evidence type="ECO:0000256" key="2">
    <source>
        <dbReference type="ARBA" id="ARBA00022737"/>
    </source>
</evidence>
<evidence type="ECO:0000256" key="4">
    <source>
        <dbReference type="ARBA" id="ARBA00022833"/>
    </source>
</evidence>
<feature type="compositionally biased region" description="Basic and acidic residues" evidence="7">
    <location>
        <begin position="291"/>
        <end position="305"/>
    </location>
</feature>
<evidence type="ECO:0000259" key="8">
    <source>
        <dbReference type="PROSITE" id="PS50102"/>
    </source>
</evidence>
<dbReference type="SMART" id="SM00361">
    <property type="entry name" value="RRM_1"/>
    <property type="match status" value="1"/>
</dbReference>
<evidence type="ECO:0008006" key="12">
    <source>
        <dbReference type="Google" id="ProtNLM"/>
    </source>
</evidence>
<dbReference type="Gene3D" id="3.30.70.330">
    <property type="match status" value="1"/>
</dbReference>
<dbReference type="Pfam" id="PF00642">
    <property type="entry name" value="zf-CCCH"/>
    <property type="match status" value="2"/>
</dbReference>
<dbReference type="OrthoDB" id="423462at2759"/>
<name>A0A7D8YZB4_VANHU</name>
<organism evidence="10 11">
    <name type="scientific">Vanrija humicola</name>
    <name type="common">Yeast</name>
    <name type="synonym">Cryptococcus humicola</name>
    <dbReference type="NCBI Taxonomy" id="5417"/>
    <lineage>
        <taxon>Eukaryota</taxon>
        <taxon>Fungi</taxon>
        <taxon>Dikarya</taxon>
        <taxon>Basidiomycota</taxon>
        <taxon>Agaricomycotina</taxon>
        <taxon>Tremellomycetes</taxon>
        <taxon>Trichosporonales</taxon>
        <taxon>Trichosporonaceae</taxon>
        <taxon>Vanrija</taxon>
    </lineage>
</organism>
<dbReference type="EMBL" id="QKWK01000015">
    <property type="protein sequence ID" value="TXT04349.1"/>
    <property type="molecule type" value="Genomic_DNA"/>
</dbReference>
<keyword evidence="4 6" id="KW-0862">Zinc</keyword>
<dbReference type="InterPro" id="IPR035979">
    <property type="entry name" value="RBD_domain_sf"/>
</dbReference>
<reference evidence="10 11" key="1">
    <citation type="journal article" date="2019" name="PLoS Genet.">
        <title>Convergent evolution of linked mating-type loci in basidiomycete fungi.</title>
        <authorList>
            <person name="Sun S."/>
            <person name="Coelho M.A."/>
            <person name="Heitman J."/>
            <person name="Nowrousian M."/>
        </authorList>
    </citation>
    <scope>NUCLEOTIDE SEQUENCE [LARGE SCALE GENOMIC DNA]</scope>
    <source>
        <strain evidence="10 11">CBS 4282</strain>
    </source>
</reference>
<dbReference type="GO" id="GO:0000398">
    <property type="term" value="P:mRNA splicing, via spliceosome"/>
    <property type="evidence" value="ECO:0007669"/>
    <property type="project" value="InterPro"/>
</dbReference>
<evidence type="ECO:0000259" key="9">
    <source>
        <dbReference type="PROSITE" id="PS50103"/>
    </source>
</evidence>
<accession>A0A7D8YZB4</accession>
<dbReference type="GO" id="GO:0003723">
    <property type="term" value="F:RNA binding"/>
    <property type="evidence" value="ECO:0007669"/>
    <property type="project" value="UniProtKB-UniRule"/>
</dbReference>
<feature type="domain" description="C3H1-type" evidence="9">
    <location>
        <begin position="86"/>
        <end position="114"/>
    </location>
</feature>
<comment type="caution">
    <text evidence="10">The sequence shown here is derived from an EMBL/GenBank/DDBJ whole genome shotgun (WGS) entry which is preliminary data.</text>
</comment>
<dbReference type="PROSITE" id="PS50102">
    <property type="entry name" value="RRM"/>
    <property type="match status" value="1"/>
</dbReference>
<dbReference type="InterPro" id="IPR000571">
    <property type="entry name" value="Znf_CCCH"/>
</dbReference>
<dbReference type="InterPro" id="IPR012677">
    <property type="entry name" value="Nucleotide-bd_a/b_plait_sf"/>
</dbReference>
<dbReference type="PROSITE" id="PS50103">
    <property type="entry name" value="ZF_C3H1"/>
    <property type="match status" value="1"/>
</dbReference>
<evidence type="ECO:0000256" key="1">
    <source>
        <dbReference type="ARBA" id="ARBA00022723"/>
    </source>
</evidence>
<feature type="region of interest" description="Disordered" evidence="7">
    <location>
        <begin position="260"/>
        <end position="305"/>
    </location>
</feature>